<keyword evidence="1 5" id="KW-0547">Nucleotide-binding</keyword>
<dbReference type="GO" id="GO:0008017">
    <property type="term" value="F:microtubule binding"/>
    <property type="evidence" value="ECO:0007669"/>
    <property type="project" value="TreeGrafter"/>
</dbReference>
<dbReference type="InterPro" id="IPR003130">
    <property type="entry name" value="GED"/>
</dbReference>
<dbReference type="Pfam" id="PF00350">
    <property type="entry name" value="Dynamin_N"/>
    <property type="match status" value="1"/>
</dbReference>
<evidence type="ECO:0000259" key="8">
    <source>
        <dbReference type="PROSITE" id="PS51718"/>
    </source>
</evidence>
<dbReference type="GO" id="GO:0003924">
    <property type="term" value="F:GTPase activity"/>
    <property type="evidence" value="ECO:0007669"/>
    <property type="project" value="InterPro"/>
</dbReference>
<feature type="domain" description="GED" evidence="7">
    <location>
        <begin position="616"/>
        <end position="702"/>
    </location>
</feature>
<dbReference type="PROSITE" id="PS00410">
    <property type="entry name" value="G_DYNAMIN_1"/>
    <property type="match status" value="1"/>
</dbReference>
<dbReference type="InterPro" id="IPR030381">
    <property type="entry name" value="G_DYNAMIN_dom"/>
</dbReference>
<evidence type="ECO:0000256" key="5">
    <source>
        <dbReference type="RuleBase" id="RU003932"/>
    </source>
</evidence>
<dbReference type="GO" id="GO:0016020">
    <property type="term" value="C:membrane"/>
    <property type="evidence" value="ECO:0007669"/>
    <property type="project" value="TreeGrafter"/>
</dbReference>
<proteinExistence type="inferred from homology"/>
<reference evidence="9" key="1">
    <citation type="submission" date="2022-07" db="EMBL/GenBank/DDBJ databases">
        <title>Genome Sequence of Physisporinus lineatus.</title>
        <authorList>
            <person name="Buettner E."/>
        </authorList>
    </citation>
    <scope>NUCLEOTIDE SEQUENCE</scope>
    <source>
        <strain evidence="9">VT162</strain>
    </source>
</reference>
<dbReference type="FunFam" id="3.40.50.300:FF:000473">
    <property type="entry name" value="Vacuolar sorting-associated 1 protein"/>
    <property type="match status" value="1"/>
</dbReference>
<protein>
    <recommendedName>
        <fullName evidence="4">Vacuolar protein sorting-associated protein 1</fullName>
    </recommendedName>
</protein>
<dbReference type="PANTHER" id="PTHR11566">
    <property type="entry name" value="DYNAMIN"/>
    <property type="match status" value="1"/>
</dbReference>
<dbReference type="GO" id="GO:0007033">
    <property type="term" value="P:vacuole organization"/>
    <property type="evidence" value="ECO:0007669"/>
    <property type="project" value="UniProtKB-ARBA"/>
</dbReference>
<sequence length="702" mass="77177">MSTPSSSGIGTELVSVINRLQDVFTTTGQNASVLDLPQICVLGSQSSGKSSVLENIVGRDFLPRGTGIVTRRPLVLQLINRPVPSSPQPNGTAAPKVNGASEINENEWGEFLHLPGQKFYDFNKIREEIVRDTEAKTGRNAGISPLPINLRIFSPNVLTLTLVDLPGLTKVPVGDQPRDIEKQIKDMLLKYISKTACIILAVTAANTDLANSDGLKLAREVDPEGARTIGVLTKVDLMDTGTDVVDILAGRVIPLRMGYVPVVNRGQRDIESNKQITAALEHERAFFEGHPAYQNKAQFCGTPFLARKLNIVLMHHIRATLPDIKTRITSLSQKYNTELLALGGALGESSSASVVLSVITDFCAEFRSAIDGNTNDLSLNELSGGARISFVFHELFNNGIKTIDPFDQVKDGDIRTILYNSSGSTPSLFVGTTAFEVIVKQQIKRLEEPSLKCCQLVYDELIRILGQLLAKVAAFRRYPQLKDRFNAVVINFFKSSMAPTTKLVSDMVAMQACYVNTTHPDFLNGHKAMAIVNDRMNAAKPQTPVPDPKSGKLPPGAINNNKDLDVDLKKEEPSFFATFFSGAKNAPKKKGVAAMEAPPPVIRPQAALNDRETMETEVIKLLIHSYFNIIKREMIDMVPKAITLTLVNHSKENLQRELLTELYKPEVLDDLLKESEYIVNRRKEVVNMVNALNKAEQIVAGV</sequence>
<dbReference type="InterPro" id="IPR027417">
    <property type="entry name" value="P-loop_NTPase"/>
</dbReference>
<dbReference type="PROSITE" id="PS51718">
    <property type="entry name" value="G_DYNAMIN_2"/>
    <property type="match status" value="1"/>
</dbReference>
<comment type="similarity">
    <text evidence="5">Belongs to the TRAFAC class dynamin-like GTPase superfamily. Dynamin/Fzo/YdjA family.</text>
</comment>
<dbReference type="CDD" id="cd08771">
    <property type="entry name" value="DLP_1"/>
    <property type="match status" value="1"/>
</dbReference>
<dbReference type="PROSITE" id="PS51388">
    <property type="entry name" value="GED"/>
    <property type="match status" value="1"/>
</dbReference>
<dbReference type="Gene3D" id="1.20.120.1240">
    <property type="entry name" value="Dynamin, middle domain"/>
    <property type="match status" value="1"/>
</dbReference>
<dbReference type="SMART" id="SM00053">
    <property type="entry name" value="DYNc"/>
    <property type="match status" value="1"/>
</dbReference>
<dbReference type="GO" id="GO:0016559">
    <property type="term" value="P:peroxisome fission"/>
    <property type="evidence" value="ECO:0007669"/>
    <property type="project" value="TreeGrafter"/>
</dbReference>
<dbReference type="InterPro" id="IPR019762">
    <property type="entry name" value="Dynamin_GTPase_CS"/>
</dbReference>
<evidence type="ECO:0000256" key="3">
    <source>
        <dbReference type="ARBA" id="ARBA00023175"/>
    </source>
</evidence>
<dbReference type="PRINTS" id="PR00195">
    <property type="entry name" value="DYNAMIN"/>
</dbReference>
<evidence type="ECO:0000259" key="7">
    <source>
        <dbReference type="PROSITE" id="PS51388"/>
    </source>
</evidence>
<dbReference type="InterPro" id="IPR045063">
    <property type="entry name" value="Dynamin_N"/>
</dbReference>
<dbReference type="Gene3D" id="3.40.50.300">
    <property type="entry name" value="P-loop containing nucleotide triphosphate hydrolases"/>
    <property type="match status" value="1"/>
</dbReference>
<dbReference type="InterPro" id="IPR001401">
    <property type="entry name" value="Dynamin_GTPase"/>
</dbReference>
<dbReference type="Pfam" id="PF02212">
    <property type="entry name" value="GED"/>
    <property type="match status" value="1"/>
</dbReference>
<evidence type="ECO:0000313" key="10">
    <source>
        <dbReference type="Proteomes" id="UP001212997"/>
    </source>
</evidence>
<evidence type="ECO:0000256" key="1">
    <source>
        <dbReference type="ARBA" id="ARBA00022741"/>
    </source>
</evidence>
<evidence type="ECO:0000256" key="4">
    <source>
        <dbReference type="ARBA" id="ARBA00073589"/>
    </source>
</evidence>
<dbReference type="Proteomes" id="UP001212997">
    <property type="component" value="Unassembled WGS sequence"/>
</dbReference>
<dbReference type="GO" id="GO:0005777">
    <property type="term" value="C:peroxisome"/>
    <property type="evidence" value="ECO:0007669"/>
    <property type="project" value="TreeGrafter"/>
</dbReference>
<feature type="region of interest" description="Disordered" evidence="6">
    <location>
        <begin position="540"/>
        <end position="559"/>
    </location>
</feature>
<evidence type="ECO:0000256" key="2">
    <source>
        <dbReference type="ARBA" id="ARBA00023134"/>
    </source>
</evidence>
<keyword evidence="2 5" id="KW-0342">GTP-binding</keyword>
<dbReference type="Pfam" id="PF01031">
    <property type="entry name" value="Dynamin_M"/>
    <property type="match status" value="1"/>
</dbReference>
<accession>A0AAD5YMI1</accession>
<dbReference type="AlphaFoldDB" id="A0AAD5YMI1"/>
<dbReference type="GO" id="GO:0006897">
    <property type="term" value="P:endocytosis"/>
    <property type="evidence" value="ECO:0007669"/>
    <property type="project" value="TreeGrafter"/>
</dbReference>
<dbReference type="SMART" id="SM00302">
    <property type="entry name" value="GED"/>
    <property type="match status" value="1"/>
</dbReference>
<dbReference type="GO" id="GO:0005874">
    <property type="term" value="C:microtubule"/>
    <property type="evidence" value="ECO:0007669"/>
    <property type="project" value="TreeGrafter"/>
</dbReference>
<evidence type="ECO:0000256" key="6">
    <source>
        <dbReference type="SAM" id="MobiDB-lite"/>
    </source>
</evidence>
<dbReference type="InterPro" id="IPR020850">
    <property type="entry name" value="GED_dom"/>
</dbReference>
<keyword evidence="3" id="KW-0505">Motor protein</keyword>
<dbReference type="GO" id="GO:0005525">
    <property type="term" value="F:GTP binding"/>
    <property type="evidence" value="ECO:0007669"/>
    <property type="project" value="UniProtKB-KW"/>
</dbReference>
<dbReference type="GO" id="GO:0048312">
    <property type="term" value="P:intracellular distribution of mitochondria"/>
    <property type="evidence" value="ECO:0007669"/>
    <property type="project" value="TreeGrafter"/>
</dbReference>
<dbReference type="SUPFAM" id="SSF52540">
    <property type="entry name" value="P-loop containing nucleoside triphosphate hydrolases"/>
    <property type="match status" value="1"/>
</dbReference>
<dbReference type="InterPro" id="IPR000375">
    <property type="entry name" value="Dynamin_stalk"/>
</dbReference>
<dbReference type="GO" id="GO:0000266">
    <property type="term" value="P:mitochondrial fission"/>
    <property type="evidence" value="ECO:0007669"/>
    <property type="project" value="TreeGrafter"/>
</dbReference>
<dbReference type="EMBL" id="JANAWD010000036">
    <property type="protein sequence ID" value="KAJ3489911.1"/>
    <property type="molecule type" value="Genomic_DNA"/>
</dbReference>
<name>A0AAD5YMI1_9APHY</name>
<evidence type="ECO:0000313" key="9">
    <source>
        <dbReference type="EMBL" id="KAJ3489911.1"/>
    </source>
</evidence>
<dbReference type="PANTHER" id="PTHR11566:SF220">
    <property type="entry name" value="VACUOLAR PROTEIN SORTING-ASSOCIATED PROTEIN 1"/>
    <property type="match status" value="1"/>
</dbReference>
<comment type="caution">
    <text evidence="9">The sequence shown here is derived from an EMBL/GenBank/DDBJ whole genome shotgun (WGS) entry which is preliminary data.</text>
</comment>
<organism evidence="9 10">
    <name type="scientific">Meripilus lineatus</name>
    <dbReference type="NCBI Taxonomy" id="2056292"/>
    <lineage>
        <taxon>Eukaryota</taxon>
        <taxon>Fungi</taxon>
        <taxon>Dikarya</taxon>
        <taxon>Basidiomycota</taxon>
        <taxon>Agaricomycotina</taxon>
        <taxon>Agaricomycetes</taxon>
        <taxon>Polyporales</taxon>
        <taxon>Meripilaceae</taxon>
        <taxon>Meripilus</taxon>
    </lineage>
</organism>
<gene>
    <name evidence="9" type="ORF">NLI96_g1800</name>
</gene>
<feature type="domain" description="Dynamin-type G" evidence="8">
    <location>
        <begin position="33"/>
        <end position="322"/>
    </location>
</feature>
<dbReference type="InterPro" id="IPR022812">
    <property type="entry name" value="Dynamin"/>
</dbReference>
<keyword evidence="10" id="KW-1185">Reference proteome</keyword>